<comment type="similarity">
    <text evidence="1">Belongs to the GST superfamily. Zeta family.</text>
</comment>
<dbReference type="InterPro" id="IPR034330">
    <property type="entry name" value="GST_Zeta_C"/>
</dbReference>
<dbReference type="Proteomes" id="UP000185151">
    <property type="component" value="Unassembled WGS sequence"/>
</dbReference>
<dbReference type="Pfam" id="PF13409">
    <property type="entry name" value="GST_N_2"/>
    <property type="match status" value="1"/>
</dbReference>
<dbReference type="InterPro" id="IPR040079">
    <property type="entry name" value="Glutathione_S-Trfase"/>
</dbReference>
<dbReference type="InterPro" id="IPR010987">
    <property type="entry name" value="Glutathione-S-Trfase_C-like"/>
</dbReference>
<evidence type="ECO:0000313" key="4">
    <source>
        <dbReference type="EMBL" id="SIO09188.1"/>
    </source>
</evidence>
<dbReference type="PROSITE" id="PS50404">
    <property type="entry name" value="GST_NTER"/>
    <property type="match status" value="1"/>
</dbReference>
<keyword evidence="5" id="KW-1185">Reference proteome</keyword>
<dbReference type="SUPFAM" id="SSF47616">
    <property type="entry name" value="GST C-terminal domain-like"/>
    <property type="match status" value="1"/>
</dbReference>
<reference evidence="4 5" key="1">
    <citation type="submission" date="2016-11" db="EMBL/GenBank/DDBJ databases">
        <authorList>
            <person name="Jaros S."/>
            <person name="Januszkiewicz K."/>
            <person name="Wedrychowicz H."/>
        </authorList>
    </citation>
    <scope>NUCLEOTIDE SEQUENCE [LARGE SCALE GENOMIC DNA]</scope>
    <source>
        <strain evidence="4 5">GAS95</strain>
    </source>
</reference>
<feature type="domain" description="GST C-terminal" evidence="3">
    <location>
        <begin position="88"/>
        <end position="220"/>
    </location>
</feature>
<dbReference type="NCBIfam" id="TIGR01262">
    <property type="entry name" value="maiA"/>
    <property type="match status" value="1"/>
</dbReference>
<evidence type="ECO:0000259" key="2">
    <source>
        <dbReference type="PROSITE" id="PS50404"/>
    </source>
</evidence>
<dbReference type="PROSITE" id="PS50405">
    <property type="entry name" value="GST_CTER"/>
    <property type="match status" value="1"/>
</dbReference>
<dbReference type="SFLD" id="SFLDS00019">
    <property type="entry name" value="Glutathione_Transferase_(cytos"/>
    <property type="match status" value="1"/>
</dbReference>
<organism evidence="4 5">
    <name type="scientific">Paraburkholderia phenazinium</name>
    <dbReference type="NCBI Taxonomy" id="60549"/>
    <lineage>
        <taxon>Bacteria</taxon>
        <taxon>Pseudomonadati</taxon>
        <taxon>Pseudomonadota</taxon>
        <taxon>Betaproteobacteria</taxon>
        <taxon>Burkholderiales</taxon>
        <taxon>Burkholderiaceae</taxon>
        <taxon>Paraburkholderia</taxon>
    </lineage>
</organism>
<feature type="domain" description="GST N-terminal" evidence="2">
    <location>
        <begin position="1"/>
        <end position="83"/>
    </location>
</feature>
<name>A0A1N6GNV3_9BURK</name>
<dbReference type="GO" id="GO:0004364">
    <property type="term" value="F:glutathione transferase activity"/>
    <property type="evidence" value="ECO:0007669"/>
    <property type="project" value="TreeGrafter"/>
</dbReference>
<dbReference type="AlphaFoldDB" id="A0A1N6GNV3"/>
<dbReference type="InterPro" id="IPR004045">
    <property type="entry name" value="Glutathione_S-Trfase_N"/>
</dbReference>
<protein>
    <submittedName>
        <fullName evidence="4">Maleylacetoacetate isomerase</fullName>
    </submittedName>
</protein>
<dbReference type="PANTHER" id="PTHR42673:SF21">
    <property type="entry name" value="GLUTATHIONE S-TRANSFERASE YFCF"/>
    <property type="match status" value="1"/>
</dbReference>
<dbReference type="InterPro" id="IPR036249">
    <property type="entry name" value="Thioredoxin-like_sf"/>
</dbReference>
<evidence type="ECO:0000256" key="1">
    <source>
        <dbReference type="ARBA" id="ARBA00010007"/>
    </source>
</evidence>
<proteinExistence type="inferred from homology"/>
<sequence length="224" mass="24541">MELYSFFRSTASFRVRIALALKGLSYRTISINLLREDGENNSPSYGKVNPQHLVPSLVTDDGYTLIQSGAICEYLEERYPSPPLLPRGAEARAYVRALMAAAACDIHPLHAIRVTKYLERQLHIDAESRKAWTQHWILEGLQAIDAILERSGLTGAYCYGDTATLADAFIVPQFVSALANGVSLESLSVLPRIAQHCLEHAAFQAALPQNQPGANPVAPAQVRA</sequence>
<evidence type="ECO:0000259" key="3">
    <source>
        <dbReference type="PROSITE" id="PS50405"/>
    </source>
</evidence>
<accession>A0A1N6GNV3</accession>
<dbReference type="EMBL" id="FSRU01000001">
    <property type="protein sequence ID" value="SIO09188.1"/>
    <property type="molecule type" value="Genomic_DNA"/>
</dbReference>
<gene>
    <name evidence="4" type="ORF">SAMN05444165_0878</name>
</gene>
<dbReference type="GO" id="GO:0006559">
    <property type="term" value="P:L-phenylalanine catabolic process"/>
    <property type="evidence" value="ECO:0007669"/>
    <property type="project" value="TreeGrafter"/>
</dbReference>
<dbReference type="Gene3D" id="1.20.1050.10">
    <property type="match status" value="1"/>
</dbReference>
<dbReference type="PANTHER" id="PTHR42673">
    <property type="entry name" value="MALEYLACETOACETATE ISOMERASE"/>
    <property type="match status" value="1"/>
</dbReference>
<evidence type="ECO:0000313" key="5">
    <source>
        <dbReference type="Proteomes" id="UP000185151"/>
    </source>
</evidence>
<dbReference type="GO" id="GO:0006749">
    <property type="term" value="P:glutathione metabolic process"/>
    <property type="evidence" value="ECO:0007669"/>
    <property type="project" value="TreeGrafter"/>
</dbReference>
<dbReference type="Gene3D" id="3.40.30.10">
    <property type="entry name" value="Glutaredoxin"/>
    <property type="match status" value="1"/>
</dbReference>
<dbReference type="RefSeq" id="WP_074294392.1">
    <property type="nucleotide sequence ID" value="NZ_FSRU01000001.1"/>
</dbReference>
<dbReference type="InterPro" id="IPR005955">
    <property type="entry name" value="GST_Zeta"/>
</dbReference>
<dbReference type="SUPFAM" id="SSF52833">
    <property type="entry name" value="Thioredoxin-like"/>
    <property type="match status" value="1"/>
</dbReference>
<dbReference type="CDD" id="cd03191">
    <property type="entry name" value="GST_C_Zeta"/>
    <property type="match status" value="1"/>
</dbReference>
<dbReference type="OrthoDB" id="509852at2"/>
<dbReference type="InterPro" id="IPR036282">
    <property type="entry name" value="Glutathione-S-Trfase_C_sf"/>
</dbReference>
<dbReference type="GO" id="GO:0016034">
    <property type="term" value="F:maleylacetoacetate isomerase activity"/>
    <property type="evidence" value="ECO:0007669"/>
    <property type="project" value="TreeGrafter"/>
</dbReference>
<dbReference type="SFLD" id="SFLDG00358">
    <property type="entry name" value="Main_(cytGST)"/>
    <property type="match status" value="1"/>
</dbReference>
<keyword evidence="4" id="KW-0413">Isomerase</keyword>
<dbReference type="GO" id="GO:0005737">
    <property type="term" value="C:cytoplasm"/>
    <property type="evidence" value="ECO:0007669"/>
    <property type="project" value="InterPro"/>
</dbReference>